<dbReference type="RefSeq" id="WP_382409734.1">
    <property type="nucleotide sequence ID" value="NZ_JBHSGU010000009.1"/>
</dbReference>
<dbReference type="Pfam" id="PF01408">
    <property type="entry name" value="GFO_IDH_MocA"/>
    <property type="match status" value="1"/>
</dbReference>
<protein>
    <submittedName>
        <fullName evidence="6">Gfo/Idh/MocA family protein</fullName>
    </submittedName>
</protein>
<dbReference type="InterPro" id="IPR000683">
    <property type="entry name" value="Gfo/Idh/MocA-like_OxRdtase_N"/>
</dbReference>
<proteinExistence type="inferred from homology"/>
<sequence length="332" mass="36869">MAEQTLIRWGLLGCGHIAKTFVRSFHASRGSELLACAASQQSRAEDFAAHFGIPKVHQNYLALVQDESLDVIYIATTHNFHFEHIMLCLKHNKHVLCEKPLTVNAEQARKVKAEASKRNLLVVEAVWTRFLPAINALKHMLDAKVIGQLKSLYANFSLNRVMKDEHRLLNPALAGGALLDLGIYPITFADIVFDQPVVSCKASAVMSHTGVDEVSNYLVAYEGGQTALLSAGFRQSAPIEAIIYGDAGHIKVPHFLGARSIEVYVDGQAPATHDFHFDDDEKFRFEIEHVNDCLKRGLRSSSILPLETSIHMLALMDELRAQFGLKYPDEPA</sequence>
<keyword evidence="7" id="KW-1185">Reference proteome</keyword>
<dbReference type="Gene3D" id="3.40.50.720">
    <property type="entry name" value="NAD(P)-binding Rossmann-like Domain"/>
    <property type="match status" value="1"/>
</dbReference>
<comment type="caution">
    <text evidence="6">The sequence shown here is derived from an EMBL/GenBank/DDBJ whole genome shotgun (WGS) entry which is preliminary data.</text>
</comment>
<organism evidence="6 7">
    <name type="scientific">Glaciecola siphonariae</name>
    <dbReference type="NCBI Taxonomy" id="521012"/>
    <lineage>
        <taxon>Bacteria</taxon>
        <taxon>Pseudomonadati</taxon>
        <taxon>Pseudomonadota</taxon>
        <taxon>Gammaproteobacteria</taxon>
        <taxon>Alteromonadales</taxon>
        <taxon>Alteromonadaceae</taxon>
        <taxon>Glaciecola</taxon>
    </lineage>
</organism>
<feature type="domain" description="GFO/IDH/MocA-like oxidoreductase" evidence="5">
    <location>
        <begin position="135"/>
        <end position="250"/>
    </location>
</feature>
<evidence type="ECO:0000256" key="2">
    <source>
        <dbReference type="ARBA" id="ARBA00022729"/>
    </source>
</evidence>
<dbReference type="Proteomes" id="UP001595897">
    <property type="component" value="Unassembled WGS sequence"/>
</dbReference>
<evidence type="ECO:0000259" key="4">
    <source>
        <dbReference type="Pfam" id="PF01408"/>
    </source>
</evidence>
<dbReference type="Gene3D" id="3.30.360.10">
    <property type="entry name" value="Dihydrodipicolinate Reductase, domain 2"/>
    <property type="match status" value="1"/>
</dbReference>
<dbReference type="Pfam" id="PF22725">
    <property type="entry name" value="GFO_IDH_MocA_C3"/>
    <property type="match status" value="1"/>
</dbReference>
<evidence type="ECO:0000313" key="7">
    <source>
        <dbReference type="Proteomes" id="UP001595897"/>
    </source>
</evidence>
<dbReference type="InterPro" id="IPR050984">
    <property type="entry name" value="Gfo/Idh/MocA_domain"/>
</dbReference>
<dbReference type="InterPro" id="IPR055170">
    <property type="entry name" value="GFO_IDH_MocA-like_dom"/>
</dbReference>
<comment type="similarity">
    <text evidence="1">Belongs to the Gfo/Idh/MocA family.</text>
</comment>
<feature type="domain" description="Gfo/Idh/MocA-like oxidoreductase N-terminal" evidence="4">
    <location>
        <begin position="7"/>
        <end position="122"/>
    </location>
</feature>
<dbReference type="SUPFAM" id="SSF51735">
    <property type="entry name" value="NAD(P)-binding Rossmann-fold domains"/>
    <property type="match status" value="1"/>
</dbReference>
<dbReference type="InterPro" id="IPR036291">
    <property type="entry name" value="NAD(P)-bd_dom_sf"/>
</dbReference>
<evidence type="ECO:0000313" key="6">
    <source>
        <dbReference type="EMBL" id="MFC4701340.1"/>
    </source>
</evidence>
<keyword evidence="3" id="KW-0560">Oxidoreductase</keyword>
<keyword evidence="2" id="KW-0732">Signal</keyword>
<dbReference type="PANTHER" id="PTHR22604:SF105">
    <property type="entry name" value="TRANS-1,2-DIHYDROBENZENE-1,2-DIOL DEHYDROGENASE"/>
    <property type="match status" value="1"/>
</dbReference>
<gene>
    <name evidence="6" type="ORF">ACFO4O_14310</name>
</gene>
<dbReference type="EMBL" id="JBHSGU010000009">
    <property type="protein sequence ID" value="MFC4701340.1"/>
    <property type="molecule type" value="Genomic_DNA"/>
</dbReference>
<dbReference type="PANTHER" id="PTHR22604">
    <property type="entry name" value="OXIDOREDUCTASES"/>
    <property type="match status" value="1"/>
</dbReference>
<evidence type="ECO:0000256" key="1">
    <source>
        <dbReference type="ARBA" id="ARBA00010928"/>
    </source>
</evidence>
<reference evidence="7" key="1">
    <citation type="journal article" date="2019" name="Int. J. Syst. Evol. Microbiol.">
        <title>The Global Catalogue of Microorganisms (GCM) 10K type strain sequencing project: providing services to taxonomists for standard genome sequencing and annotation.</title>
        <authorList>
            <consortium name="The Broad Institute Genomics Platform"/>
            <consortium name="The Broad Institute Genome Sequencing Center for Infectious Disease"/>
            <person name="Wu L."/>
            <person name="Ma J."/>
        </authorList>
    </citation>
    <scope>NUCLEOTIDE SEQUENCE [LARGE SCALE GENOMIC DNA]</scope>
    <source>
        <strain evidence="7">KACC 12507</strain>
    </source>
</reference>
<evidence type="ECO:0000256" key="3">
    <source>
        <dbReference type="ARBA" id="ARBA00023002"/>
    </source>
</evidence>
<name>A0ABV9LYG0_9ALTE</name>
<accession>A0ABV9LYG0</accession>
<evidence type="ECO:0000259" key="5">
    <source>
        <dbReference type="Pfam" id="PF22725"/>
    </source>
</evidence>
<dbReference type="SUPFAM" id="SSF55347">
    <property type="entry name" value="Glyceraldehyde-3-phosphate dehydrogenase-like, C-terminal domain"/>
    <property type="match status" value="1"/>
</dbReference>